<keyword evidence="3" id="KW-0813">Transport</keyword>
<dbReference type="InParanoid" id="A2EIK4"/>
<evidence type="ECO:0000256" key="4">
    <source>
        <dbReference type="ARBA" id="ARBA00022692"/>
    </source>
</evidence>
<keyword evidence="7 8" id="KW-0472">Membrane</keyword>
<dbReference type="RefSeq" id="XP_001319748.1">
    <property type="nucleotide sequence ID" value="XM_001319713.1"/>
</dbReference>
<evidence type="ECO:0000313" key="11">
    <source>
        <dbReference type="Proteomes" id="UP000001542"/>
    </source>
</evidence>
<keyword evidence="5" id="KW-0029">Amino-acid transport</keyword>
<dbReference type="OrthoDB" id="28208at2759"/>
<protein>
    <recommendedName>
        <fullName evidence="9">Amino acid transporter transmembrane domain-containing protein</fullName>
    </recommendedName>
</protein>
<evidence type="ECO:0000256" key="3">
    <source>
        <dbReference type="ARBA" id="ARBA00022448"/>
    </source>
</evidence>
<dbReference type="PANTHER" id="PTHR22950:SF458">
    <property type="entry name" value="SODIUM-COUPLED NEUTRAL AMINO ACID TRANSPORTER 11-RELATED"/>
    <property type="match status" value="1"/>
</dbReference>
<dbReference type="VEuPathDB" id="TrichDB:TVAGG3_0199740"/>
<proteinExistence type="inferred from homology"/>
<accession>A2EIK4</accession>
<evidence type="ECO:0000256" key="2">
    <source>
        <dbReference type="ARBA" id="ARBA00008066"/>
    </source>
</evidence>
<feature type="transmembrane region" description="Helical" evidence="8">
    <location>
        <begin position="168"/>
        <end position="188"/>
    </location>
</feature>
<organism evidence="10 11">
    <name type="scientific">Trichomonas vaginalis (strain ATCC PRA-98 / G3)</name>
    <dbReference type="NCBI Taxonomy" id="412133"/>
    <lineage>
        <taxon>Eukaryota</taxon>
        <taxon>Metamonada</taxon>
        <taxon>Parabasalia</taxon>
        <taxon>Trichomonadida</taxon>
        <taxon>Trichomonadidae</taxon>
        <taxon>Trichomonas</taxon>
    </lineage>
</organism>
<feature type="transmembrane region" description="Helical" evidence="8">
    <location>
        <begin position="96"/>
        <end position="118"/>
    </location>
</feature>
<comment type="subcellular location">
    <subcellularLocation>
        <location evidence="1">Membrane</location>
        <topology evidence="1">Multi-pass membrane protein</topology>
    </subcellularLocation>
</comment>
<feature type="domain" description="Amino acid transporter transmembrane" evidence="9">
    <location>
        <begin position="24"/>
        <end position="234"/>
    </location>
</feature>
<dbReference type="GO" id="GO:0006865">
    <property type="term" value="P:amino acid transport"/>
    <property type="evidence" value="ECO:0007669"/>
    <property type="project" value="UniProtKB-KW"/>
</dbReference>
<feature type="transmembrane region" description="Helical" evidence="8">
    <location>
        <begin position="208"/>
        <end position="230"/>
    </location>
</feature>
<dbReference type="VEuPathDB" id="TrichDB:TVAG_124980"/>
<sequence>MSIDTPLIDKEETSTVTEESTYTGFIESSFNMINTCLGAGILSISNSFTFCGLIPSTITLSLSALFSYISAHMIIKMHTLCGINSFMELSVKIGKFGKILTDISVILFCYSCMIAYVIMSVEILQSWFMLAGLNLKSFWRRTVTVIVFCFGLPFMLTIPRNIKFLSSISFFCVIAVLMYFVGLVYKGIAVLPKDGIHPTTETYRFNMGIFNCIAVHFLCFSVSCLIIPVVKVMRPNMGHRSFT</sequence>
<evidence type="ECO:0000256" key="5">
    <source>
        <dbReference type="ARBA" id="ARBA00022970"/>
    </source>
</evidence>
<evidence type="ECO:0000313" key="10">
    <source>
        <dbReference type="EMBL" id="EAY07525.1"/>
    </source>
</evidence>
<dbReference type="EMBL" id="DS113398">
    <property type="protein sequence ID" value="EAY07525.1"/>
    <property type="molecule type" value="Genomic_DNA"/>
</dbReference>
<feature type="transmembrane region" description="Helical" evidence="8">
    <location>
        <begin position="138"/>
        <end position="156"/>
    </location>
</feature>
<dbReference type="InterPro" id="IPR013057">
    <property type="entry name" value="AA_transpt_TM"/>
</dbReference>
<evidence type="ECO:0000256" key="1">
    <source>
        <dbReference type="ARBA" id="ARBA00004141"/>
    </source>
</evidence>
<evidence type="ECO:0000256" key="6">
    <source>
        <dbReference type="ARBA" id="ARBA00022989"/>
    </source>
</evidence>
<keyword evidence="6 8" id="KW-1133">Transmembrane helix</keyword>
<name>A2EIK4_TRIV3</name>
<gene>
    <name evidence="10" type="ORF">TVAG_124980</name>
</gene>
<dbReference type="KEGG" id="tva:4765418"/>
<dbReference type="Pfam" id="PF01490">
    <property type="entry name" value="Aa_trans"/>
    <property type="match status" value="1"/>
</dbReference>
<dbReference type="Proteomes" id="UP000001542">
    <property type="component" value="Unassembled WGS sequence"/>
</dbReference>
<keyword evidence="11" id="KW-1185">Reference proteome</keyword>
<evidence type="ECO:0000256" key="7">
    <source>
        <dbReference type="ARBA" id="ARBA00023136"/>
    </source>
</evidence>
<evidence type="ECO:0000259" key="9">
    <source>
        <dbReference type="Pfam" id="PF01490"/>
    </source>
</evidence>
<evidence type="ECO:0000256" key="8">
    <source>
        <dbReference type="SAM" id="Phobius"/>
    </source>
</evidence>
<dbReference type="PANTHER" id="PTHR22950">
    <property type="entry name" value="AMINO ACID TRANSPORTER"/>
    <property type="match status" value="1"/>
</dbReference>
<keyword evidence="4 8" id="KW-0812">Transmembrane</keyword>
<reference evidence="10" key="2">
    <citation type="journal article" date="2007" name="Science">
        <title>Draft genome sequence of the sexually transmitted pathogen Trichomonas vaginalis.</title>
        <authorList>
            <person name="Carlton J.M."/>
            <person name="Hirt R.P."/>
            <person name="Silva J.C."/>
            <person name="Delcher A.L."/>
            <person name="Schatz M."/>
            <person name="Zhao Q."/>
            <person name="Wortman J.R."/>
            <person name="Bidwell S.L."/>
            <person name="Alsmark U.C.M."/>
            <person name="Besteiro S."/>
            <person name="Sicheritz-Ponten T."/>
            <person name="Noel C.J."/>
            <person name="Dacks J.B."/>
            <person name="Foster P.G."/>
            <person name="Simillion C."/>
            <person name="Van de Peer Y."/>
            <person name="Miranda-Saavedra D."/>
            <person name="Barton G.J."/>
            <person name="Westrop G.D."/>
            <person name="Mueller S."/>
            <person name="Dessi D."/>
            <person name="Fiori P.L."/>
            <person name="Ren Q."/>
            <person name="Paulsen I."/>
            <person name="Zhang H."/>
            <person name="Bastida-Corcuera F.D."/>
            <person name="Simoes-Barbosa A."/>
            <person name="Brown M.T."/>
            <person name="Hayes R.D."/>
            <person name="Mukherjee M."/>
            <person name="Okumura C.Y."/>
            <person name="Schneider R."/>
            <person name="Smith A.J."/>
            <person name="Vanacova S."/>
            <person name="Villalvazo M."/>
            <person name="Haas B.J."/>
            <person name="Pertea M."/>
            <person name="Feldblyum T.V."/>
            <person name="Utterback T.R."/>
            <person name="Shu C.L."/>
            <person name="Osoegawa K."/>
            <person name="de Jong P.J."/>
            <person name="Hrdy I."/>
            <person name="Horvathova L."/>
            <person name="Zubacova Z."/>
            <person name="Dolezal P."/>
            <person name="Malik S.B."/>
            <person name="Logsdon J.M. Jr."/>
            <person name="Henze K."/>
            <person name="Gupta A."/>
            <person name="Wang C.C."/>
            <person name="Dunne R.L."/>
            <person name="Upcroft J.A."/>
            <person name="Upcroft P."/>
            <person name="White O."/>
            <person name="Salzberg S.L."/>
            <person name="Tang P."/>
            <person name="Chiu C.-H."/>
            <person name="Lee Y.-S."/>
            <person name="Embley T.M."/>
            <person name="Coombs G.H."/>
            <person name="Mottram J.C."/>
            <person name="Tachezy J."/>
            <person name="Fraser-Liggett C.M."/>
            <person name="Johnson P.J."/>
        </authorList>
    </citation>
    <scope>NUCLEOTIDE SEQUENCE [LARGE SCALE GENOMIC DNA]</scope>
    <source>
        <strain evidence="10">G3</strain>
    </source>
</reference>
<dbReference type="STRING" id="5722.A2EIK4"/>
<comment type="similarity">
    <text evidence="2">Belongs to the amino acid/polyamine transporter 2 family.</text>
</comment>
<dbReference type="AlphaFoldDB" id="A2EIK4"/>
<feature type="transmembrane region" description="Helical" evidence="8">
    <location>
        <begin position="53"/>
        <end position="75"/>
    </location>
</feature>
<reference evidence="10" key="1">
    <citation type="submission" date="2006-10" db="EMBL/GenBank/DDBJ databases">
        <authorList>
            <person name="Amadeo P."/>
            <person name="Zhao Q."/>
            <person name="Wortman J."/>
            <person name="Fraser-Liggett C."/>
            <person name="Carlton J."/>
        </authorList>
    </citation>
    <scope>NUCLEOTIDE SEQUENCE</scope>
    <source>
        <strain evidence="10">G3</strain>
    </source>
</reference>
<dbReference type="GO" id="GO:0016020">
    <property type="term" value="C:membrane"/>
    <property type="evidence" value="ECO:0007669"/>
    <property type="project" value="UniProtKB-SubCell"/>
</dbReference>